<protein>
    <submittedName>
        <fullName evidence="1">Large structural protein</fullName>
    </submittedName>
</protein>
<dbReference type="Proteomes" id="UP000830375">
    <property type="component" value="Unassembled WGS sequence"/>
</dbReference>
<comment type="caution">
    <text evidence="1">The sequence shown here is derived from an EMBL/GenBank/DDBJ whole genome shotgun (WGS) entry which is preliminary data.</text>
</comment>
<evidence type="ECO:0000313" key="2">
    <source>
        <dbReference type="Proteomes" id="UP000830375"/>
    </source>
</evidence>
<organism evidence="1 2">
    <name type="scientific">Labeo rohita</name>
    <name type="common">Indian major carp</name>
    <name type="synonym">Cyprinus rohita</name>
    <dbReference type="NCBI Taxonomy" id="84645"/>
    <lineage>
        <taxon>Eukaryota</taxon>
        <taxon>Metazoa</taxon>
        <taxon>Chordata</taxon>
        <taxon>Craniata</taxon>
        <taxon>Vertebrata</taxon>
        <taxon>Euteleostomi</taxon>
        <taxon>Actinopterygii</taxon>
        <taxon>Neopterygii</taxon>
        <taxon>Teleostei</taxon>
        <taxon>Ostariophysi</taxon>
        <taxon>Cypriniformes</taxon>
        <taxon>Cyprinidae</taxon>
        <taxon>Labeoninae</taxon>
        <taxon>Labeonini</taxon>
        <taxon>Labeo</taxon>
    </lineage>
</organism>
<evidence type="ECO:0000313" key="1">
    <source>
        <dbReference type="EMBL" id="KAI2646405.1"/>
    </source>
</evidence>
<name>A0ABQ8L6P3_LABRO</name>
<proteinExistence type="predicted"/>
<keyword evidence="2" id="KW-1185">Reference proteome</keyword>
<reference evidence="1 2" key="1">
    <citation type="submission" date="2022-01" db="EMBL/GenBank/DDBJ databases">
        <title>A high-quality chromosome-level genome assembly of rohu carp, Labeo rohita.</title>
        <authorList>
            <person name="Arick M.A. II"/>
            <person name="Hsu C.-Y."/>
            <person name="Magbanua Z."/>
            <person name="Pechanova O."/>
            <person name="Grover C."/>
            <person name="Miller E."/>
            <person name="Thrash A."/>
            <person name="Ezzel L."/>
            <person name="Alam S."/>
            <person name="Benzie J."/>
            <person name="Hamilton M."/>
            <person name="Karsi A."/>
            <person name="Lawrence M.L."/>
            <person name="Peterson D.G."/>
        </authorList>
    </citation>
    <scope>NUCLEOTIDE SEQUENCE [LARGE SCALE GENOMIC DNA]</scope>
    <source>
        <strain evidence="2">BAU-BD-2019</strain>
        <tissue evidence="1">Blood</tissue>
    </source>
</reference>
<sequence>MESELHEPSDQVREPAIVTATVGSSVEREYAEDSITHCTTVEVNTFQQPSYFNPTTAVTCQSLCSPLAHHLCGGFALGLPVSIGVIAGGSLIFASSLRVLDSASALRPCSSTPALSSLVSTIALQSTSSTGLHRPSGSAPVSRRPTFASGLYSSGCASTLCPTGSVDLLPTAGTASVLCRSGSAVDLRISASALVASALGSALALRILGVAQDHRLSVSTSGSTTTCSASVGRPLGVVSLPSTMAPPSVGSTVGHHGCGLGQAWFLLL</sequence>
<accession>A0ABQ8L6P3</accession>
<dbReference type="EMBL" id="JACTAM010001368">
    <property type="protein sequence ID" value="KAI2646405.1"/>
    <property type="molecule type" value="Genomic_DNA"/>
</dbReference>
<gene>
    <name evidence="1" type="ORF">H4Q32_030400</name>
</gene>